<evidence type="ECO:0000313" key="2">
    <source>
        <dbReference type="Proteomes" id="UP000192611"/>
    </source>
</evidence>
<reference evidence="2" key="1">
    <citation type="submission" date="2017-03" db="EMBL/GenBank/DDBJ databases">
        <title>Novel pathways for hydrocarbon cycling and metabolic interdependencies in hydrothermal sediment communities.</title>
        <authorList>
            <person name="Dombrowski N."/>
            <person name="Seitz K."/>
            <person name="Teske A."/>
            <person name="Baker B."/>
        </authorList>
    </citation>
    <scope>NUCLEOTIDE SEQUENCE [LARGE SCALE GENOMIC DNA]</scope>
</reference>
<protein>
    <submittedName>
        <fullName evidence="1">Uncharacterized protein</fullName>
    </submittedName>
</protein>
<gene>
    <name evidence="1" type="ORF">B6D57_03525</name>
</gene>
<proteinExistence type="predicted"/>
<dbReference type="EMBL" id="NATQ01000063">
    <property type="protein sequence ID" value="OQX90369.1"/>
    <property type="molecule type" value="Genomic_DNA"/>
</dbReference>
<evidence type="ECO:0000313" key="1">
    <source>
        <dbReference type="EMBL" id="OQX90369.1"/>
    </source>
</evidence>
<accession>A0A1W9S0K0</accession>
<dbReference type="AlphaFoldDB" id="A0A1W9S0K0"/>
<organism evidence="1 2">
    <name type="scientific">Candidatus Coatesbacteria bacterium 4484_99</name>
    <dbReference type="NCBI Taxonomy" id="1970774"/>
    <lineage>
        <taxon>Bacteria</taxon>
        <taxon>Candidatus Coatesiibacteriota</taxon>
    </lineage>
</organism>
<comment type="caution">
    <text evidence="1">The sequence shown here is derived from an EMBL/GenBank/DDBJ whole genome shotgun (WGS) entry which is preliminary data.</text>
</comment>
<dbReference type="Proteomes" id="UP000192611">
    <property type="component" value="Unassembled WGS sequence"/>
</dbReference>
<sequence length="153" mass="17555">MANSEVIELISKLIELVITNNGNNHNHTNQGNNSGKINGNLEPLPKDVITHLMDYFVKTKRIEPAEAYNLVRMEWSNVRSYISMAIVLLDRMVDKGKIDTTAAFNALKELVDYEFQGELTYDNFINILIKTRMIKSKDAALIYYDESRLENNI</sequence>
<name>A0A1W9S0K0_9BACT</name>